<evidence type="ECO:0000313" key="1">
    <source>
        <dbReference type="EMBL" id="GAA2113037.1"/>
    </source>
</evidence>
<keyword evidence="2" id="KW-1185">Reference proteome</keyword>
<accession>A0ABP5J880</accession>
<reference evidence="2" key="1">
    <citation type="journal article" date="2019" name="Int. J. Syst. Evol. Microbiol.">
        <title>The Global Catalogue of Microorganisms (GCM) 10K type strain sequencing project: providing services to taxonomists for standard genome sequencing and annotation.</title>
        <authorList>
            <consortium name="The Broad Institute Genomics Platform"/>
            <consortium name="The Broad Institute Genome Sequencing Center for Infectious Disease"/>
            <person name="Wu L."/>
            <person name="Ma J."/>
        </authorList>
    </citation>
    <scope>NUCLEOTIDE SEQUENCE [LARGE SCALE GENOMIC DNA]</scope>
    <source>
        <strain evidence="2">JCM 16021</strain>
    </source>
</reference>
<gene>
    <name evidence="1" type="ORF">GCM10009843_00300</name>
</gene>
<protein>
    <submittedName>
        <fullName evidence="1">Uncharacterized protein</fullName>
    </submittedName>
</protein>
<comment type="caution">
    <text evidence="1">The sequence shown here is derived from an EMBL/GenBank/DDBJ whole genome shotgun (WGS) entry which is preliminary data.</text>
</comment>
<sequence length="71" mass="8117">MSSSPSSYAPTRTKRVQVRMGEGWAYGYVWDWSVDDAGTWWVHIWCRGAAGEPPRLHTFRHAEVLNAQPNV</sequence>
<organism evidence="1 2">
    <name type="scientific">Nocardioides bigeumensis</name>
    <dbReference type="NCBI Taxonomy" id="433657"/>
    <lineage>
        <taxon>Bacteria</taxon>
        <taxon>Bacillati</taxon>
        <taxon>Actinomycetota</taxon>
        <taxon>Actinomycetes</taxon>
        <taxon>Propionibacteriales</taxon>
        <taxon>Nocardioidaceae</taxon>
        <taxon>Nocardioides</taxon>
    </lineage>
</organism>
<evidence type="ECO:0000313" key="2">
    <source>
        <dbReference type="Proteomes" id="UP001500575"/>
    </source>
</evidence>
<proteinExistence type="predicted"/>
<dbReference type="EMBL" id="BAAAQQ010000001">
    <property type="protein sequence ID" value="GAA2113037.1"/>
    <property type="molecule type" value="Genomic_DNA"/>
</dbReference>
<name>A0ABP5J880_9ACTN</name>
<dbReference type="Proteomes" id="UP001500575">
    <property type="component" value="Unassembled WGS sequence"/>
</dbReference>